<keyword evidence="1" id="KW-0805">Transcription regulation</keyword>
<evidence type="ECO:0000256" key="2">
    <source>
        <dbReference type="ARBA" id="ARBA00023125"/>
    </source>
</evidence>
<reference evidence="6" key="3">
    <citation type="submission" date="2015-04" db="UniProtKB">
        <authorList>
            <consortium name="EnsemblPlants"/>
        </authorList>
    </citation>
    <scope>IDENTIFICATION</scope>
</reference>
<dbReference type="eggNOG" id="ENOG502R7WC">
    <property type="taxonomic scope" value="Eukaryota"/>
</dbReference>
<dbReference type="Gramene" id="LPERR11G11980.1">
    <property type="protein sequence ID" value="LPERR11G11980.1"/>
    <property type="gene ID" value="LPERR11G11980"/>
</dbReference>
<keyword evidence="4" id="KW-0539">Nucleus</keyword>
<dbReference type="InterPro" id="IPR036093">
    <property type="entry name" value="NAC_dom_sf"/>
</dbReference>
<dbReference type="GO" id="GO:0006355">
    <property type="term" value="P:regulation of DNA-templated transcription"/>
    <property type="evidence" value="ECO:0007669"/>
    <property type="project" value="InterPro"/>
</dbReference>
<dbReference type="Gramene" id="LPERR11G11970.1">
    <property type="protein sequence ID" value="LPERR11G11970.1"/>
    <property type="gene ID" value="LPERR11G11970"/>
</dbReference>
<dbReference type="PROSITE" id="PS51005">
    <property type="entry name" value="NAC"/>
    <property type="match status" value="1"/>
</dbReference>
<keyword evidence="7" id="KW-1185">Reference proteome</keyword>
<name>A0A0D9XSI4_9ORYZ</name>
<keyword evidence="2" id="KW-0238">DNA-binding</keyword>
<dbReference type="GO" id="GO:0048731">
    <property type="term" value="P:system development"/>
    <property type="evidence" value="ECO:0007669"/>
    <property type="project" value="TreeGrafter"/>
</dbReference>
<feature type="domain" description="NAC" evidence="5">
    <location>
        <begin position="18"/>
        <end position="198"/>
    </location>
</feature>
<proteinExistence type="predicted"/>
<dbReference type="GO" id="GO:0003677">
    <property type="term" value="F:DNA binding"/>
    <property type="evidence" value="ECO:0007669"/>
    <property type="project" value="UniProtKB-KW"/>
</dbReference>
<evidence type="ECO:0000256" key="4">
    <source>
        <dbReference type="ARBA" id="ARBA00023242"/>
    </source>
</evidence>
<evidence type="ECO:0000313" key="6">
    <source>
        <dbReference type="EnsemblPlants" id="LPERR11G11980.1"/>
    </source>
</evidence>
<dbReference type="EnsemblPlants" id="LPERR11G11970.1">
    <property type="protein sequence ID" value="LPERR11G11970.1"/>
    <property type="gene ID" value="LPERR11G11970"/>
</dbReference>
<dbReference type="Pfam" id="PF02365">
    <property type="entry name" value="NAM"/>
    <property type="match status" value="1"/>
</dbReference>
<dbReference type="STRING" id="77586.A0A0D9XSI4"/>
<dbReference type="HOGENOM" id="CLU_035664_9_2_1"/>
<sequence>MAGGGVCITLVNGSTMHLPTGSKFRPTEGELVFHYLYRRAAQMPLPLDFIPNIDILRHNPWEIVPAQDKKNGKHFFTRKEYKHPGYRRRNRATGDGFWRSTGSEVPVYYKPSAGGDDMLVGMKRALVFHYGKSSSAEPTEWAMQEFRLAGTCLLQCPMKGQVTSGGSSNAENNAAGLSSALTQVVPDSSWLICRIYKKRQRAPQIIIPPAFGNAGEVMIPPAIGNASEQSQVRFIDFLGQAPRARPSSSACSIALSFEGSDESTD</sequence>
<reference evidence="6 7" key="1">
    <citation type="submission" date="2012-08" db="EMBL/GenBank/DDBJ databases">
        <title>Oryza genome evolution.</title>
        <authorList>
            <person name="Wing R.A."/>
        </authorList>
    </citation>
    <scope>NUCLEOTIDE SEQUENCE</scope>
</reference>
<organism evidence="6 7">
    <name type="scientific">Leersia perrieri</name>
    <dbReference type="NCBI Taxonomy" id="77586"/>
    <lineage>
        <taxon>Eukaryota</taxon>
        <taxon>Viridiplantae</taxon>
        <taxon>Streptophyta</taxon>
        <taxon>Embryophyta</taxon>
        <taxon>Tracheophyta</taxon>
        <taxon>Spermatophyta</taxon>
        <taxon>Magnoliopsida</taxon>
        <taxon>Liliopsida</taxon>
        <taxon>Poales</taxon>
        <taxon>Poaceae</taxon>
        <taxon>BOP clade</taxon>
        <taxon>Oryzoideae</taxon>
        <taxon>Oryzeae</taxon>
        <taxon>Oryzinae</taxon>
        <taxon>Leersia</taxon>
    </lineage>
</organism>
<dbReference type="SUPFAM" id="SSF101941">
    <property type="entry name" value="NAC domain"/>
    <property type="match status" value="1"/>
</dbReference>
<dbReference type="InterPro" id="IPR003441">
    <property type="entry name" value="NAC-dom"/>
</dbReference>
<accession>A0A0D9XSI4</accession>
<dbReference type="Proteomes" id="UP000032180">
    <property type="component" value="Chromosome 11"/>
</dbReference>
<evidence type="ECO:0000313" key="7">
    <source>
        <dbReference type="Proteomes" id="UP000032180"/>
    </source>
</evidence>
<dbReference type="PANTHER" id="PTHR31719">
    <property type="entry name" value="NAC TRANSCRIPTION FACTOR 56"/>
    <property type="match status" value="1"/>
</dbReference>
<reference evidence="6 7" key="2">
    <citation type="submission" date="2013-12" db="EMBL/GenBank/DDBJ databases">
        <authorList>
            <person name="Yu Y."/>
            <person name="Lee S."/>
            <person name="de Baynast K."/>
            <person name="Wissotski M."/>
            <person name="Liu L."/>
            <person name="Talag J."/>
            <person name="Goicoechea J."/>
            <person name="Angelova A."/>
            <person name="Jetty R."/>
            <person name="Kudrna D."/>
            <person name="Golser W."/>
            <person name="Rivera L."/>
            <person name="Zhang J."/>
            <person name="Wing R."/>
        </authorList>
    </citation>
    <scope>NUCLEOTIDE SEQUENCE</scope>
</reference>
<dbReference type="Gene3D" id="2.170.150.80">
    <property type="entry name" value="NAC domain"/>
    <property type="match status" value="1"/>
</dbReference>
<evidence type="ECO:0000259" key="5">
    <source>
        <dbReference type="PROSITE" id="PS51005"/>
    </source>
</evidence>
<dbReference type="PANTHER" id="PTHR31719:SF177">
    <property type="entry name" value="OS11G0512600 PROTEIN"/>
    <property type="match status" value="1"/>
</dbReference>
<protein>
    <recommendedName>
        <fullName evidence="5">NAC domain-containing protein</fullName>
    </recommendedName>
</protein>
<dbReference type="AlphaFoldDB" id="A0A0D9XSI4"/>
<dbReference type="EnsemblPlants" id="LPERR11G11980.1">
    <property type="protein sequence ID" value="LPERR11G11980.1"/>
    <property type="gene ID" value="LPERR11G11980"/>
</dbReference>
<evidence type="ECO:0000256" key="3">
    <source>
        <dbReference type="ARBA" id="ARBA00023163"/>
    </source>
</evidence>
<keyword evidence="3" id="KW-0804">Transcription</keyword>
<evidence type="ECO:0000256" key="1">
    <source>
        <dbReference type="ARBA" id="ARBA00023015"/>
    </source>
</evidence>